<feature type="domain" description="EamA" evidence="8">
    <location>
        <begin position="151"/>
        <end position="285"/>
    </location>
</feature>
<evidence type="ECO:0000313" key="10">
    <source>
        <dbReference type="Proteomes" id="UP001054897"/>
    </source>
</evidence>
<dbReference type="EMBL" id="CP099397">
    <property type="protein sequence ID" value="USR38863.1"/>
    <property type="molecule type" value="Genomic_DNA"/>
</dbReference>
<feature type="transmembrane region" description="Helical" evidence="7">
    <location>
        <begin position="69"/>
        <end position="88"/>
    </location>
</feature>
<keyword evidence="2" id="KW-1003">Cell membrane</keyword>
<feature type="transmembrane region" description="Helical" evidence="7">
    <location>
        <begin position="270"/>
        <end position="288"/>
    </location>
</feature>
<feature type="transmembrane region" description="Helical" evidence="7">
    <location>
        <begin position="122"/>
        <end position="140"/>
    </location>
</feature>
<feature type="transmembrane region" description="Helical" evidence="7">
    <location>
        <begin position="180"/>
        <end position="199"/>
    </location>
</feature>
<sequence length="317" mass="33079">MPAALAYTCLALSMLLVGGNIAVGKAILDELPVFLFALLRFAIACLVLAPGMLLPAVRRQLDRQAAGGLFLQAFFGCFLFSLFILHGVRLTSATSAGIVLSITPSLVALLAWLLLGERIAARNSLAIGLAIAGMALLNLLESSQGGSASLLGNALVLGAVLSEALFAIYSRRLSLSLHPWAMAFGVNLAGLLLFLPLAWPQAMSFDWQAPSSTTWQLLGFYSLSASVLSFLLWYTGISRVAANVAGLFIGLMPLSAALVGVFALGERFAASHALGMVLVLGAIALGAWPGRRPSGSAMGSRLQARQDSAPVADTPGR</sequence>
<comment type="subcellular location">
    <subcellularLocation>
        <location evidence="1">Cell membrane</location>
        <topology evidence="1">Multi-pass membrane protein</topology>
    </subcellularLocation>
</comment>
<evidence type="ECO:0000256" key="7">
    <source>
        <dbReference type="SAM" id="Phobius"/>
    </source>
</evidence>
<feature type="region of interest" description="Disordered" evidence="6">
    <location>
        <begin position="296"/>
        <end position="317"/>
    </location>
</feature>
<dbReference type="InterPro" id="IPR000620">
    <property type="entry name" value="EamA_dom"/>
</dbReference>
<feature type="transmembrane region" description="Helical" evidence="7">
    <location>
        <begin position="34"/>
        <end position="57"/>
    </location>
</feature>
<name>A0ABY5A7C6_9GAMM</name>
<evidence type="ECO:0000259" key="8">
    <source>
        <dbReference type="Pfam" id="PF00892"/>
    </source>
</evidence>
<feature type="transmembrane region" description="Helical" evidence="7">
    <location>
        <begin position="244"/>
        <end position="264"/>
    </location>
</feature>
<protein>
    <submittedName>
        <fullName evidence="9">DMT family transporter</fullName>
    </submittedName>
</protein>
<feature type="transmembrane region" description="Helical" evidence="7">
    <location>
        <begin position="219"/>
        <end position="237"/>
    </location>
</feature>
<feature type="transmembrane region" description="Helical" evidence="7">
    <location>
        <begin position="146"/>
        <end position="168"/>
    </location>
</feature>
<dbReference type="RefSeq" id="WP_129481779.1">
    <property type="nucleotide sequence ID" value="NZ_CP099397.1"/>
</dbReference>
<evidence type="ECO:0000313" key="9">
    <source>
        <dbReference type="EMBL" id="USR38863.1"/>
    </source>
</evidence>
<dbReference type="PANTHER" id="PTHR32322:SF18">
    <property type="entry name" value="S-ADENOSYLMETHIONINE_S-ADENOSYLHOMOCYSTEINE TRANSPORTER"/>
    <property type="match status" value="1"/>
</dbReference>
<accession>A0ABY5A7C6</accession>
<feature type="domain" description="EamA" evidence="8">
    <location>
        <begin position="6"/>
        <end position="138"/>
    </location>
</feature>
<dbReference type="Proteomes" id="UP001054897">
    <property type="component" value="Chromosome"/>
</dbReference>
<proteinExistence type="predicted"/>
<keyword evidence="3 7" id="KW-0812">Transmembrane</keyword>
<feature type="transmembrane region" description="Helical" evidence="7">
    <location>
        <begin position="94"/>
        <end position="115"/>
    </location>
</feature>
<keyword evidence="10" id="KW-1185">Reference proteome</keyword>
<evidence type="ECO:0000256" key="4">
    <source>
        <dbReference type="ARBA" id="ARBA00022989"/>
    </source>
</evidence>
<organism evidence="9 10">
    <name type="scientific">Ectopseudomonas hydrolytica</name>
    <dbReference type="NCBI Taxonomy" id="2493633"/>
    <lineage>
        <taxon>Bacteria</taxon>
        <taxon>Pseudomonadati</taxon>
        <taxon>Pseudomonadota</taxon>
        <taxon>Gammaproteobacteria</taxon>
        <taxon>Pseudomonadales</taxon>
        <taxon>Pseudomonadaceae</taxon>
        <taxon>Ectopseudomonas</taxon>
    </lineage>
</organism>
<keyword evidence="4 7" id="KW-1133">Transmembrane helix</keyword>
<dbReference type="PANTHER" id="PTHR32322">
    <property type="entry name" value="INNER MEMBRANE TRANSPORTER"/>
    <property type="match status" value="1"/>
</dbReference>
<keyword evidence="5 7" id="KW-0472">Membrane</keyword>
<reference evidence="9" key="1">
    <citation type="submission" date="2022-06" db="EMBL/GenBank/DDBJ databases">
        <title>Complete genome of Pseudomonas hydrolytica DSWY01T.</title>
        <authorList>
            <person name="Jung J."/>
            <person name="Jeon C.O."/>
        </authorList>
    </citation>
    <scope>NUCLEOTIDE SEQUENCE</scope>
    <source>
        <strain evidence="9">DSWY01</strain>
    </source>
</reference>
<evidence type="ECO:0000256" key="5">
    <source>
        <dbReference type="ARBA" id="ARBA00023136"/>
    </source>
</evidence>
<evidence type="ECO:0000256" key="3">
    <source>
        <dbReference type="ARBA" id="ARBA00022692"/>
    </source>
</evidence>
<evidence type="ECO:0000256" key="2">
    <source>
        <dbReference type="ARBA" id="ARBA00022475"/>
    </source>
</evidence>
<dbReference type="GeneID" id="300083228"/>
<dbReference type="InterPro" id="IPR037185">
    <property type="entry name" value="EmrE-like"/>
</dbReference>
<gene>
    <name evidence="9" type="ORF">L1F06_019635</name>
</gene>
<dbReference type="SUPFAM" id="SSF103481">
    <property type="entry name" value="Multidrug resistance efflux transporter EmrE"/>
    <property type="match status" value="2"/>
</dbReference>
<dbReference type="Pfam" id="PF00892">
    <property type="entry name" value="EamA"/>
    <property type="match status" value="2"/>
</dbReference>
<dbReference type="InterPro" id="IPR050638">
    <property type="entry name" value="AA-Vitamin_Transporters"/>
</dbReference>
<evidence type="ECO:0000256" key="1">
    <source>
        <dbReference type="ARBA" id="ARBA00004651"/>
    </source>
</evidence>
<evidence type="ECO:0000256" key="6">
    <source>
        <dbReference type="SAM" id="MobiDB-lite"/>
    </source>
</evidence>